<dbReference type="FunFam" id="3.30.160.60:FF:001156">
    <property type="entry name" value="Zinc finger protein 407"/>
    <property type="match status" value="1"/>
</dbReference>
<dbReference type="InterPro" id="IPR013087">
    <property type="entry name" value="Znf_C2H2_type"/>
</dbReference>
<evidence type="ECO:0000256" key="9">
    <source>
        <dbReference type="ARBA" id="ARBA00023163"/>
    </source>
</evidence>
<dbReference type="InterPro" id="IPR036236">
    <property type="entry name" value="Znf_C2H2_sf"/>
</dbReference>
<evidence type="ECO:0000256" key="5">
    <source>
        <dbReference type="ARBA" id="ARBA00022771"/>
    </source>
</evidence>
<dbReference type="GO" id="GO:0008270">
    <property type="term" value="F:zinc ion binding"/>
    <property type="evidence" value="ECO:0007669"/>
    <property type="project" value="UniProtKB-KW"/>
</dbReference>
<keyword evidence="8" id="KW-0238">DNA-binding</keyword>
<evidence type="ECO:0000259" key="12">
    <source>
        <dbReference type="PROSITE" id="PS50157"/>
    </source>
</evidence>
<dbReference type="PANTHER" id="PTHR23234:SF10">
    <property type="entry name" value="RIKEN CDNA 6720489N17 GENE-RELATED"/>
    <property type="match status" value="1"/>
</dbReference>
<evidence type="ECO:0000256" key="1">
    <source>
        <dbReference type="ARBA" id="ARBA00004123"/>
    </source>
</evidence>
<dbReference type="PANTHER" id="PTHR23234">
    <property type="entry name" value="ZNF44 PROTEIN"/>
    <property type="match status" value="1"/>
</dbReference>
<organism evidence="13 14">
    <name type="scientific">Glossina austeni</name>
    <name type="common">Savannah tsetse fly</name>
    <dbReference type="NCBI Taxonomy" id="7395"/>
    <lineage>
        <taxon>Eukaryota</taxon>
        <taxon>Metazoa</taxon>
        <taxon>Ecdysozoa</taxon>
        <taxon>Arthropoda</taxon>
        <taxon>Hexapoda</taxon>
        <taxon>Insecta</taxon>
        <taxon>Pterygota</taxon>
        <taxon>Neoptera</taxon>
        <taxon>Endopterygota</taxon>
        <taxon>Diptera</taxon>
        <taxon>Brachycera</taxon>
        <taxon>Muscomorpha</taxon>
        <taxon>Hippoboscoidea</taxon>
        <taxon>Glossinidae</taxon>
        <taxon>Glossina</taxon>
    </lineage>
</organism>
<evidence type="ECO:0000256" key="7">
    <source>
        <dbReference type="ARBA" id="ARBA00023015"/>
    </source>
</evidence>
<evidence type="ECO:0000256" key="8">
    <source>
        <dbReference type="ARBA" id="ARBA00023125"/>
    </source>
</evidence>
<dbReference type="Pfam" id="PF00096">
    <property type="entry name" value="zf-C2H2"/>
    <property type="match status" value="5"/>
</dbReference>
<feature type="domain" description="C2H2-type" evidence="12">
    <location>
        <begin position="190"/>
        <end position="214"/>
    </location>
</feature>
<reference evidence="13" key="1">
    <citation type="submission" date="2020-05" db="UniProtKB">
        <authorList>
            <consortium name="EnsemblMetazoa"/>
        </authorList>
    </citation>
    <scope>IDENTIFICATION</scope>
    <source>
        <strain evidence="13">TTRI</strain>
    </source>
</reference>
<dbReference type="VEuPathDB" id="VectorBase:GAUT050180"/>
<evidence type="ECO:0000256" key="2">
    <source>
        <dbReference type="ARBA" id="ARBA00006991"/>
    </source>
</evidence>
<protein>
    <recommendedName>
        <fullName evidence="12">C2H2-type domain-containing protein</fullName>
    </recommendedName>
</protein>
<keyword evidence="6" id="KW-0862">Zinc</keyword>
<dbReference type="FunFam" id="3.30.160.60:FF:000100">
    <property type="entry name" value="Zinc finger 45-like"/>
    <property type="match status" value="1"/>
</dbReference>
<keyword evidence="5 11" id="KW-0863">Zinc-finger</keyword>
<keyword evidence="14" id="KW-1185">Reference proteome</keyword>
<keyword evidence="7" id="KW-0805">Transcription regulation</keyword>
<feature type="domain" description="C2H2-type" evidence="12">
    <location>
        <begin position="161"/>
        <end position="189"/>
    </location>
</feature>
<dbReference type="FunFam" id="3.30.160.60:FF:000645">
    <property type="entry name" value="Zinc finger and BTB domain containing 40"/>
    <property type="match status" value="1"/>
</dbReference>
<dbReference type="AlphaFoldDB" id="A0A1A9VWR2"/>
<evidence type="ECO:0000256" key="10">
    <source>
        <dbReference type="ARBA" id="ARBA00023242"/>
    </source>
</evidence>
<evidence type="ECO:0000313" key="13">
    <source>
        <dbReference type="EnsemblMetazoa" id="GAUT050180-PA"/>
    </source>
</evidence>
<feature type="domain" description="C2H2-type" evidence="12">
    <location>
        <begin position="215"/>
        <end position="242"/>
    </location>
</feature>
<feature type="domain" description="C2H2-type" evidence="12">
    <location>
        <begin position="272"/>
        <end position="299"/>
    </location>
</feature>
<keyword evidence="9" id="KW-0804">Transcription</keyword>
<proteinExistence type="inferred from homology"/>
<accession>A0A1A9VWR2</accession>
<dbReference type="InterPro" id="IPR050758">
    <property type="entry name" value="Znf_C2H2-type"/>
</dbReference>
<dbReference type="PROSITE" id="PS00028">
    <property type="entry name" value="ZINC_FINGER_C2H2_1"/>
    <property type="match status" value="8"/>
</dbReference>
<dbReference type="GO" id="GO:0005634">
    <property type="term" value="C:nucleus"/>
    <property type="evidence" value="ECO:0007669"/>
    <property type="project" value="UniProtKB-SubCell"/>
</dbReference>
<evidence type="ECO:0000256" key="11">
    <source>
        <dbReference type="PROSITE-ProRule" id="PRU00042"/>
    </source>
</evidence>
<feature type="domain" description="C2H2-type" evidence="12">
    <location>
        <begin position="356"/>
        <end position="381"/>
    </location>
</feature>
<evidence type="ECO:0000256" key="6">
    <source>
        <dbReference type="ARBA" id="ARBA00022833"/>
    </source>
</evidence>
<dbReference type="GO" id="GO:0003677">
    <property type="term" value="F:DNA binding"/>
    <property type="evidence" value="ECO:0007669"/>
    <property type="project" value="UniProtKB-KW"/>
</dbReference>
<keyword evidence="4" id="KW-0677">Repeat</keyword>
<feature type="domain" description="C2H2-type" evidence="12">
    <location>
        <begin position="243"/>
        <end position="272"/>
    </location>
</feature>
<dbReference type="FunFam" id="3.30.160.60:FF:000446">
    <property type="entry name" value="Zinc finger protein"/>
    <property type="match status" value="1"/>
</dbReference>
<name>A0A1A9VWR2_GLOAU</name>
<dbReference type="Pfam" id="PF13912">
    <property type="entry name" value="zf-C2H2_6"/>
    <property type="match status" value="1"/>
</dbReference>
<evidence type="ECO:0000313" key="14">
    <source>
        <dbReference type="Proteomes" id="UP000078200"/>
    </source>
</evidence>
<dbReference type="Proteomes" id="UP000078200">
    <property type="component" value="Unassembled WGS sequence"/>
</dbReference>
<keyword evidence="10" id="KW-0539">Nucleus</keyword>
<evidence type="ECO:0000256" key="4">
    <source>
        <dbReference type="ARBA" id="ARBA00022737"/>
    </source>
</evidence>
<evidence type="ECO:0000256" key="3">
    <source>
        <dbReference type="ARBA" id="ARBA00022723"/>
    </source>
</evidence>
<keyword evidence="3" id="KW-0479">Metal-binding</keyword>
<dbReference type="STRING" id="7395.A0A1A9VWR2"/>
<comment type="subcellular location">
    <subcellularLocation>
        <location evidence="1">Nucleus</location>
    </subcellularLocation>
</comment>
<dbReference type="SUPFAM" id="SSF57667">
    <property type="entry name" value="beta-beta-alpha zinc fingers"/>
    <property type="match status" value="4"/>
</dbReference>
<feature type="domain" description="C2H2-type" evidence="12">
    <location>
        <begin position="300"/>
        <end position="327"/>
    </location>
</feature>
<feature type="domain" description="C2H2-type" evidence="12">
    <location>
        <begin position="328"/>
        <end position="355"/>
    </location>
</feature>
<dbReference type="SMART" id="SM00355">
    <property type="entry name" value="ZnF_C2H2"/>
    <property type="match status" value="9"/>
</dbReference>
<dbReference type="Gene3D" id="3.30.160.60">
    <property type="entry name" value="Classic Zinc Finger"/>
    <property type="match status" value="7"/>
</dbReference>
<sequence>MLRNCFLPINYNIDFNKSCGEVICHNIATFSIICKLCKLKIFHFDEFTDHLERIHLQEIQENCNYKEELNPIENDTEIEEDDFDPPNYIIKQDLALDEKPFRGIADKYCSSEETLQEFNNFDQVTEGASCEPCDVKCSDKEQNEDEKPRRIIETNPKPKEYKCELCDKSFSSENRLKVHTKLKHLRDRPYKCTLCLKAFAEERYLKAHNNSHTGYTCAKCSKVFTTAKGLKRHMPLHSDVKNFLCTYENCGKAFASELKLKHHFKYHTTKPFVCEECGYSCYKEGSLVVHIRGHRGEKPFACNQCDRRFGSKSLLNEHMATHSKERNHICNVCGKAFNRPKALYHHKHLHLGIKKFVCKICNAAYAQAAGLSAHMRKHKQEILNGCHAKDDYPTLVNF</sequence>
<comment type="similarity">
    <text evidence="2">Belongs to the krueppel C2H2-type zinc-finger protein family.</text>
</comment>
<dbReference type="PROSITE" id="PS50157">
    <property type="entry name" value="ZINC_FINGER_C2H2_2"/>
    <property type="match status" value="8"/>
</dbReference>
<dbReference type="EnsemblMetazoa" id="GAUT050180-RA">
    <property type="protein sequence ID" value="GAUT050180-PA"/>
    <property type="gene ID" value="GAUT050180"/>
</dbReference>